<accession>A0A1W1CF05</accession>
<dbReference type="InterPro" id="IPR014743">
    <property type="entry name" value="Cl-channel_core"/>
</dbReference>
<feature type="transmembrane region" description="Helical" evidence="10">
    <location>
        <begin position="228"/>
        <end position="252"/>
    </location>
</feature>
<feature type="transmembrane region" description="Helical" evidence="10">
    <location>
        <begin position="382"/>
        <end position="399"/>
    </location>
</feature>
<dbReference type="GO" id="GO:0034707">
    <property type="term" value="C:chloride channel complex"/>
    <property type="evidence" value="ECO:0007669"/>
    <property type="project" value="UniProtKB-KW"/>
</dbReference>
<dbReference type="SUPFAM" id="SSF81340">
    <property type="entry name" value="Clc chloride channel"/>
    <property type="match status" value="1"/>
</dbReference>
<feature type="transmembrane region" description="Helical" evidence="10">
    <location>
        <begin position="101"/>
        <end position="125"/>
    </location>
</feature>
<keyword evidence="3 10" id="KW-0812">Transmembrane</keyword>
<evidence type="ECO:0000256" key="1">
    <source>
        <dbReference type="ARBA" id="ARBA00004141"/>
    </source>
</evidence>
<keyword evidence="4 10" id="KW-1133">Transmembrane helix</keyword>
<dbReference type="CDD" id="cd01034">
    <property type="entry name" value="EriC_like"/>
    <property type="match status" value="1"/>
</dbReference>
<dbReference type="PANTHER" id="PTHR43427:SF6">
    <property type="entry name" value="CHLORIDE CHANNEL PROTEIN CLC-E"/>
    <property type="match status" value="1"/>
</dbReference>
<protein>
    <submittedName>
        <fullName evidence="11">Chloride channel protein</fullName>
    </submittedName>
</protein>
<evidence type="ECO:0000256" key="5">
    <source>
        <dbReference type="ARBA" id="ARBA00023065"/>
    </source>
</evidence>
<dbReference type="InterPro" id="IPR001807">
    <property type="entry name" value="ClC"/>
</dbReference>
<keyword evidence="9" id="KW-0407">Ion channel</keyword>
<keyword evidence="6 10" id="KW-0472">Membrane</keyword>
<dbReference type="InterPro" id="IPR050368">
    <property type="entry name" value="ClC-type_chloride_channel"/>
</dbReference>
<keyword evidence="2" id="KW-0813">Transport</keyword>
<comment type="subcellular location">
    <subcellularLocation>
        <location evidence="1">Membrane</location>
        <topology evidence="1">Multi-pass membrane protein</topology>
    </subcellularLocation>
</comment>
<evidence type="ECO:0000313" key="11">
    <source>
        <dbReference type="EMBL" id="SFV64369.1"/>
    </source>
</evidence>
<reference evidence="11" key="1">
    <citation type="submission" date="2016-10" db="EMBL/GenBank/DDBJ databases">
        <authorList>
            <person name="de Groot N.N."/>
        </authorList>
    </citation>
    <scope>NUCLEOTIDE SEQUENCE</scope>
</reference>
<feature type="transmembrane region" description="Helical" evidence="10">
    <location>
        <begin position="312"/>
        <end position="340"/>
    </location>
</feature>
<organism evidence="11">
    <name type="scientific">hydrothermal vent metagenome</name>
    <dbReference type="NCBI Taxonomy" id="652676"/>
    <lineage>
        <taxon>unclassified sequences</taxon>
        <taxon>metagenomes</taxon>
        <taxon>ecological metagenomes</taxon>
    </lineage>
</organism>
<dbReference type="GO" id="GO:0005254">
    <property type="term" value="F:chloride channel activity"/>
    <property type="evidence" value="ECO:0007669"/>
    <property type="project" value="UniProtKB-KW"/>
</dbReference>
<evidence type="ECO:0000256" key="9">
    <source>
        <dbReference type="ARBA" id="ARBA00023303"/>
    </source>
</evidence>
<proteinExistence type="predicted"/>
<evidence type="ECO:0000256" key="10">
    <source>
        <dbReference type="SAM" id="Phobius"/>
    </source>
</evidence>
<evidence type="ECO:0000256" key="2">
    <source>
        <dbReference type="ARBA" id="ARBA00022448"/>
    </source>
</evidence>
<evidence type="ECO:0000256" key="3">
    <source>
        <dbReference type="ARBA" id="ARBA00022692"/>
    </source>
</evidence>
<keyword evidence="7" id="KW-0869">Chloride channel</keyword>
<evidence type="ECO:0000256" key="7">
    <source>
        <dbReference type="ARBA" id="ARBA00023173"/>
    </source>
</evidence>
<dbReference type="PANTHER" id="PTHR43427">
    <property type="entry name" value="CHLORIDE CHANNEL PROTEIN CLC-E"/>
    <property type="match status" value="1"/>
</dbReference>
<feature type="transmembrane region" description="Helical" evidence="10">
    <location>
        <begin position="264"/>
        <end position="282"/>
    </location>
</feature>
<evidence type="ECO:0000256" key="6">
    <source>
        <dbReference type="ARBA" id="ARBA00023136"/>
    </source>
</evidence>
<evidence type="ECO:0000256" key="4">
    <source>
        <dbReference type="ARBA" id="ARBA00022989"/>
    </source>
</evidence>
<feature type="transmembrane region" description="Helical" evidence="10">
    <location>
        <begin position="150"/>
        <end position="178"/>
    </location>
</feature>
<dbReference type="EMBL" id="FPHJ01000042">
    <property type="protein sequence ID" value="SFV64369.1"/>
    <property type="molecule type" value="Genomic_DNA"/>
</dbReference>
<feature type="transmembrane region" description="Helical" evidence="10">
    <location>
        <begin position="49"/>
        <end position="70"/>
    </location>
</feature>
<dbReference type="Gene3D" id="1.10.3080.10">
    <property type="entry name" value="Clc chloride channel"/>
    <property type="match status" value="1"/>
</dbReference>
<feature type="transmembrane region" description="Helical" evidence="10">
    <location>
        <begin position="190"/>
        <end position="208"/>
    </location>
</feature>
<sequence length="421" mass="46780">MKKQLKYHFPQDLKSFVLLLIASIITIIVIDIFLQLSSFAQHSFKKINILYPWITFFITPIGFALIITFVKKQQHFVQSAGIPQAIAAMDSRNKKIRHKLLSFRIAFEKIFFICIAMLFGAPIGIEGPSIHIGASIFYGFNHLIQFKRKLMLHALITIGGSAGLIVAFNAPLAGLIFAYEELGRNVKKQGYVLIALVGILVYFVAIFYRGNDYYLGDYSNINFNFITLWQLIPLAIISGLLGGVFAKSTLFLLKKLTTKKTIKIIIIAFVLGLIIAIFNFLSQGNVSGSGHLETQKLLALQNLGWEFVILKFFATLTSLISTIPGGLFMPTISIGAGLGSELSIFYTQNPQIIIIFTMITYLSATIRAPLTATVVILEMTNAMPLLVPAILLALIANFISKKIQKTPLYEALSQQFLNINS</sequence>
<keyword evidence="5" id="KW-0406">Ion transport</keyword>
<evidence type="ECO:0000256" key="8">
    <source>
        <dbReference type="ARBA" id="ARBA00023214"/>
    </source>
</evidence>
<keyword evidence="8" id="KW-0868">Chloride</keyword>
<dbReference type="Pfam" id="PF00654">
    <property type="entry name" value="Voltage_CLC"/>
    <property type="match status" value="1"/>
</dbReference>
<dbReference type="PRINTS" id="PR00762">
    <property type="entry name" value="CLCHANNEL"/>
</dbReference>
<feature type="transmembrane region" description="Helical" evidence="10">
    <location>
        <begin position="352"/>
        <end position="376"/>
    </location>
</feature>
<gene>
    <name evidence="11" type="ORF">MNB_SUP05-5-702</name>
</gene>
<dbReference type="AlphaFoldDB" id="A0A1W1CF05"/>
<name>A0A1W1CF05_9ZZZZ</name>
<feature type="transmembrane region" description="Helical" evidence="10">
    <location>
        <begin position="16"/>
        <end position="37"/>
    </location>
</feature>